<name>A0ABS7F1P3_9PROT</name>
<organism evidence="7 8">
    <name type="scientific">Caldovatus aquaticus</name>
    <dbReference type="NCBI Taxonomy" id="2865671"/>
    <lineage>
        <taxon>Bacteria</taxon>
        <taxon>Pseudomonadati</taxon>
        <taxon>Pseudomonadota</taxon>
        <taxon>Alphaproteobacteria</taxon>
        <taxon>Acetobacterales</taxon>
        <taxon>Roseomonadaceae</taxon>
        <taxon>Caldovatus</taxon>
    </lineage>
</organism>
<dbReference type="Gene3D" id="3.90.76.10">
    <property type="entry name" value="Dipeptide-binding Protein, Domain 1"/>
    <property type="match status" value="1"/>
</dbReference>
<evidence type="ECO:0000256" key="4">
    <source>
        <dbReference type="ARBA" id="ARBA00022729"/>
    </source>
</evidence>
<dbReference type="PROSITE" id="PS51318">
    <property type="entry name" value="TAT"/>
    <property type="match status" value="1"/>
</dbReference>
<accession>A0ABS7F1P3</accession>
<evidence type="ECO:0000256" key="5">
    <source>
        <dbReference type="SAM" id="SignalP"/>
    </source>
</evidence>
<proteinExistence type="inferred from homology"/>
<comment type="similarity">
    <text evidence="2">Belongs to the bacterial solute-binding protein 5 family.</text>
</comment>
<dbReference type="Gene3D" id="3.40.190.10">
    <property type="entry name" value="Periplasmic binding protein-like II"/>
    <property type="match status" value="1"/>
</dbReference>
<dbReference type="PANTHER" id="PTHR30290">
    <property type="entry name" value="PERIPLASMIC BINDING COMPONENT OF ABC TRANSPORTER"/>
    <property type="match status" value="1"/>
</dbReference>
<sequence length="537" mass="59576">MSATLRRNASVAAGAAALALAVLGAAAPARAQTLTMAVGAPVTSLDPHYHQLSPNNAVADMIFDRLINTDNLSRMVPGLAVEWRAVEPTVWEFRLRPGVRFHNGNPFTAEDVAFTLQRVPNVPNSPSSFAAYVRPIRGVEIVDPLTIRLRTAAPAPLLPQDLTNVRILDRETHEGAATEDYNSGRAAVGTGPWRVVQHRSGDRIEFERNDGYWGEKPAFQRVTYRMITNDAARTAALLAGDVEFIDQVPTSDLAKLRADQRVTLSEITGLRLIFLGLDHLRAPNENSPFVTDHEGRPLGRNPLRDVRVRRALSMAIDRQAITQRVMEGAATPAGQFLPQGVFSHVPELTPPRFDPEGARRLLAEAGYPQGFRITLHSPNDRYINDARIAQAVGQMWTRIGVRTAVEAQTWTTFIARAGRQEFSAHLIGWGSNPEGSHPLRNIIATYNRERGFGASNRGRYSNPEVDALIEQALVEMDEEKRERILQEAQRKAFEDVAIIPLHIQTNIWAMRRHLAHTPRNDELTRAQDVRPANAAAR</sequence>
<evidence type="ECO:0000313" key="7">
    <source>
        <dbReference type="EMBL" id="MBW8269419.1"/>
    </source>
</evidence>
<evidence type="ECO:0000256" key="2">
    <source>
        <dbReference type="ARBA" id="ARBA00005695"/>
    </source>
</evidence>
<dbReference type="RefSeq" id="WP_220117173.1">
    <property type="nucleotide sequence ID" value="NZ_JAHZUY010000014.1"/>
</dbReference>
<dbReference type="InterPro" id="IPR030678">
    <property type="entry name" value="Peptide/Ni-bd"/>
</dbReference>
<keyword evidence="3" id="KW-0813">Transport</keyword>
<feature type="signal peptide" evidence="5">
    <location>
        <begin position="1"/>
        <end position="31"/>
    </location>
</feature>
<comment type="subcellular location">
    <subcellularLocation>
        <location evidence="1">Periplasm</location>
    </subcellularLocation>
</comment>
<protein>
    <submittedName>
        <fullName evidence="7">ABC transporter substrate-binding protein</fullName>
    </submittedName>
</protein>
<dbReference type="PANTHER" id="PTHR30290:SF9">
    <property type="entry name" value="OLIGOPEPTIDE-BINDING PROTEIN APPA"/>
    <property type="match status" value="1"/>
</dbReference>
<keyword evidence="4 5" id="KW-0732">Signal</keyword>
<dbReference type="Proteomes" id="UP001519924">
    <property type="component" value="Unassembled WGS sequence"/>
</dbReference>
<evidence type="ECO:0000256" key="3">
    <source>
        <dbReference type="ARBA" id="ARBA00022448"/>
    </source>
</evidence>
<dbReference type="PIRSF" id="PIRSF002741">
    <property type="entry name" value="MppA"/>
    <property type="match status" value="1"/>
</dbReference>
<dbReference type="EMBL" id="JAHZUY010000014">
    <property type="protein sequence ID" value="MBW8269419.1"/>
    <property type="molecule type" value="Genomic_DNA"/>
</dbReference>
<dbReference type="InterPro" id="IPR000914">
    <property type="entry name" value="SBP_5_dom"/>
</dbReference>
<dbReference type="CDD" id="cd08498">
    <property type="entry name" value="PBP2_NikA_DppA_OppA_like_2"/>
    <property type="match status" value="1"/>
</dbReference>
<feature type="domain" description="Solute-binding protein family 5" evidence="6">
    <location>
        <begin position="75"/>
        <end position="435"/>
    </location>
</feature>
<feature type="chain" id="PRO_5045954506" evidence="5">
    <location>
        <begin position="32"/>
        <end position="537"/>
    </location>
</feature>
<reference evidence="7 8" key="1">
    <citation type="submission" date="2021-08" db="EMBL/GenBank/DDBJ databases">
        <title>Caldovatus sediminis gen. nov., sp. nov., a moderately thermophilic bacterium isolated from a hot spring.</title>
        <authorList>
            <person name="Hu C.-J."/>
            <person name="Li W.-J."/>
            <person name="Xian W.-D."/>
        </authorList>
    </citation>
    <scope>NUCLEOTIDE SEQUENCE [LARGE SCALE GENOMIC DNA]</scope>
    <source>
        <strain evidence="7 8">SYSU G05006</strain>
    </source>
</reference>
<comment type="caution">
    <text evidence="7">The sequence shown here is derived from an EMBL/GenBank/DDBJ whole genome shotgun (WGS) entry which is preliminary data.</text>
</comment>
<evidence type="ECO:0000313" key="8">
    <source>
        <dbReference type="Proteomes" id="UP001519924"/>
    </source>
</evidence>
<keyword evidence="8" id="KW-1185">Reference proteome</keyword>
<dbReference type="SUPFAM" id="SSF53850">
    <property type="entry name" value="Periplasmic binding protein-like II"/>
    <property type="match status" value="1"/>
</dbReference>
<dbReference type="InterPro" id="IPR006311">
    <property type="entry name" value="TAT_signal"/>
</dbReference>
<evidence type="ECO:0000256" key="1">
    <source>
        <dbReference type="ARBA" id="ARBA00004418"/>
    </source>
</evidence>
<dbReference type="Pfam" id="PF00496">
    <property type="entry name" value="SBP_bac_5"/>
    <property type="match status" value="1"/>
</dbReference>
<evidence type="ECO:0000259" key="6">
    <source>
        <dbReference type="Pfam" id="PF00496"/>
    </source>
</evidence>
<dbReference type="InterPro" id="IPR039424">
    <property type="entry name" value="SBP_5"/>
</dbReference>
<gene>
    <name evidence="7" type="ORF">K1J50_07950</name>
</gene>
<dbReference type="Gene3D" id="3.10.105.10">
    <property type="entry name" value="Dipeptide-binding Protein, Domain 3"/>
    <property type="match status" value="1"/>
</dbReference>